<dbReference type="InterPro" id="IPR003673">
    <property type="entry name" value="CoA-Trfase_fam_III"/>
</dbReference>
<dbReference type="InterPro" id="IPR044855">
    <property type="entry name" value="CoA-Trfase_III_dom3_sf"/>
</dbReference>
<sequence>MGVLKGMKVVEIMSHVGPGKFCSMMLAEMGAEVTIVERPAPGQGQPRPYAVFNRGKRSIILDLKKPGSIEAVLALVDEADVVLEGMRPGVMERLGLGPEVCLARRPSLVYGRLTGWGQTGPLAQTAGYDSNFIALSGALNLASCEGTRPEAPPGLYGDVCGGALYLMLGVLSALLRARHDGTGQVVDAAMFDGSANMLNWELAKVAAKKVGLSTADRQNATILQRSCRCADGKWLRIEIDPAEAANLIRTFTSEPALPSIEQLQDTTYLVECLDSLFATKSRDQWMEVLAPITSAVVPILDPLEASRYPHCVARGVFETIDDVLQVSPVPVFSRTPSAQGLRVPTAGSHHLSNVRKIN</sequence>
<proteinExistence type="predicted"/>
<comment type="caution">
    <text evidence="1">The sequence shown here is derived from an EMBL/GenBank/DDBJ whole genome shotgun (WGS) entry which is preliminary data.</text>
</comment>
<dbReference type="InterPro" id="IPR050509">
    <property type="entry name" value="CoA-transferase_III"/>
</dbReference>
<protein>
    <submittedName>
        <fullName evidence="1">CoA transferase</fullName>
    </submittedName>
</protein>
<dbReference type="PANTHER" id="PTHR48228">
    <property type="entry name" value="SUCCINYL-COA--D-CITRAMALATE COA-TRANSFERASE"/>
    <property type="match status" value="1"/>
</dbReference>
<evidence type="ECO:0000313" key="2">
    <source>
        <dbReference type="Proteomes" id="UP000238196"/>
    </source>
</evidence>
<dbReference type="Gene3D" id="3.30.1540.10">
    <property type="entry name" value="formyl-coa transferase, domain 3"/>
    <property type="match status" value="1"/>
</dbReference>
<dbReference type="Gene3D" id="3.40.50.10540">
    <property type="entry name" value="Crotonobetainyl-coa:carnitine coa-transferase, domain 1"/>
    <property type="match status" value="1"/>
</dbReference>
<keyword evidence="1" id="KW-0808">Transferase</keyword>
<dbReference type="OrthoDB" id="8523055at2"/>
<evidence type="ECO:0000313" key="1">
    <source>
        <dbReference type="EMBL" id="PPC74213.1"/>
    </source>
</evidence>
<dbReference type="PANTHER" id="PTHR48228:SF5">
    <property type="entry name" value="ALPHA-METHYLACYL-COA RACEMASE"/>
    <property type="match status" value="1"/>
</dbReference>
<dbReference type="GO" id="GO:0016740">
    <property type="term" value="F:transferase activity"/>
    <property type="evidence" value="ECO:0007669"/>
    <property type="project" value="UniProtKB-KW"/>
</dbReference>
<dbReference type="EMBL" id="PRLP01000163">
    <property type="protein sequence ID" value="PPC74213.1"/>
    <property type="molecule type" value="Genomic_DNA"/>
</dbReference>
<dbReference type="Proteomes" id="UP000238196">
    <property type="component" value="Unassembled WGS sequence"/>
</dbReference>
<reference evidence="1 2" key="1">
    <citation type="submission" date="2018-02" db="EMBL/GenBank/DDBJ databases">
        <title>novel marine gammaproteobacteria from coastal saline agro ecosystem.</title>
        <authorList>
            <person name="Krishnan R."/>
            <person name="Ramesh Kumar N."/>
        </authorList>
    </citation>
    <scope>NUCLEOTIDE SEQUENCE [LARGE SCALE GENOMIC DNA]</scope>
    <source>
        <strain evidence="1 2">228</strain>
    </source>
</reference>
<name>A0A2S5KHY6_9PROT</name>
<dbReference type="AlphaFoldDB" id="A0A2S5KHY6"/>
<accession>A0A2S5KHY6</accession>
<dbReference type="SUPFAM" id="SSF89796">
    <property type="entry name" value="CoA-transferase family III (CaiB/BaiF)"/>
    <property type="match status" value="1"/>
</dbReference>
<organism evidence="1 2">
    <name type="scientific">Proteobacteria bacterium 228</name>
    <dbReference type="NCBI Taxonomy" id="2083153"/>
    <lineage>
        <taxon>Bacteria</taxon>
        <taxon>Pseudomonadati</taxon>
        <taxon>Pseudomonadota</taxon>
    </lineage>
</organism>
<dbReference type="InterPro" id="IPR023606">
    <property type="entry name" value="CoA-Trfase_III_dom_1_sf"/>
</dbReference>
<gene>
    <name evidence="1" type="ORF">C4K68_26995</name>
</gene>
<dbReference type="Pfam" id="PF02515">
    <property type="entry name" value="CoA_transf_3"/>
    <property type="match status" value="1"/>
</dbReference>